<evidence type="ECO:0000256" key="2">
    <source>
        <dbReference type="ARBA" id="ARBA00022771"/>
    </source>
</evidence>
<dbReference type="Proteomes" id="UP000009009">
    <property type="component" value="Unassembled WGS sequence"/>
</dbReference>
<gene>
    <name evidence="7" type="ORF">VIN7_10523</name>
</gene>
<dbReference type="InterPro" id="IPR013083">
    <property type="entry name" value="Znf_RING/FYVE/PHD"/>
</dbReference>
<evidence type="ECO:0000313" key="7">
    <source>
        <dbReference type="EMBL" id="EHM99763.1"/>
    </source>
</evidence>
<evidence type="ECO:0000256" key="4">
    <source>
        <dbReference type="PROSITE-ProRule" id="PRU00175"/>
    </source>
</evidence>
<feature type="region of interest" description="Disordered" evidence="5">
    <location>
        <begin position="1"/>
        <end position="23"/>
    </location>
</feature>
<keyword evidence="3" id="KW-0862">Zinc</keyword>
<evidence type="ECO:0000256" key="3">
    <source>
        <dbReference type="ARBA" id="ARBA00022833"/>
    </source>
</evidence>
<feature type="compositionally biased region" description="Basic residues" evidence="5">
    <location>
        <begin position="7"/>
        <end position="19"/>
    </location>
</feature>
<protein>
    <submittedName>
        <fullName evidence="7">Asr1p</fullName>
    </submittedName>
</protein>
<keyword evidence="1" id="KW-0479">Metal-binding</keyword>
<evidence type="ECO:0000313" key="8">
    <source>
        <dbReference type="Proteomes" id="UP000009009"/>
    </source>
</evidence>
<dbReference type="HOGENOM" id="CLU_071677_0_0_1"/>
<comment type="caution">
    <text evidence="7">The sequence shown here is derived from an EMBL/GenBank/DDBJ whole genome shotgun (WGS) entry which is preliminary data.</text>
</comment>
<dbReference type="AlphaFoldDB" id="H0H2F9"/>
<dbReference type="Gene3D" id="2.30.30.1150">
    <property type="match status" value="1"/>
</dbReference>
<dbReference type="PROSITE" id="PS50089">
    <property type="entry name" value="ZF_RING_2"/>
    <property type="match status" value="1"/>
</dbReference>
<feature type="domain" description="RING-type" evidence="6">
    <location>
        <begin position="41"/>
        <end position="85"/>
    </location>
</feature>
<dbReference type="OrthoDB" id="8062037at2759"/>
<evidence type="ECO:0000256" key="1">
    <source>
        <dbReference type="ARBA" id="ARBA00022723"/>
    </source>
</evidence>
<dbReference type="EMBL" id="AGVY01000388">
    <property type="protein sequence ID" value="EHM99763.1"/>
    <property type="molecule type" value="Genomic_DNA"/>
</dbReference>
<dbReference type="PROSITE" id="PS01359">
    <property type="entry name" value="ZF_PHD_1"/>
    <property type="match status" value="1"/>
</dbReference>
<reference evidence="7 8" key="1">
    <citation type="journal article" date="2012" name="FEMS Yeast Res.">
        <title>The genome sequence of the wine yeast VIN7 reveals an allotriploid hybrid genome with Saccharomyces cerevisiae and Saccharomyces kudriavzevii origins.</title>
        <authorList>
            <person name="Borneman A.R."/>
            <person name="Desany B.A."/>
            <person name="Riches D."/>
            <person name="Affourtit J.P."/>
            <person name="Forgan A.H."/>
            <person name="Pretorius I.S."/>
            <person name="Egholm M."/>
            <person name="Chambers P.J."/>
        </authorList>
    </citation>
    <scope>NUCLEOTIDE SEQUENCE [LARGE SCALE GENOMIC DNA]</scope>
    <source>
        <strain evidence="7 8">VIN7</strain>
    </source>
</reference>
<accession>H0H2F9</accession>
<organism evidence="7 8">
    <name type="scientific">Saccharomyces cerevisiae x Saccharomyces kudriavzevii (strain VIN7)</name>
    <name type="common">Yeast</name>
    <dbReference type="NCBI Taxonomy" id="1095631"/>
    <lineage>
        <taxon>Eukaryota</taxon>
        <taxon>Fungi</taxon>
        <taxon>Dikarya</taxon>
        <taxon>Ascomycota</taxon>
        <taxon>Saccharomycotina</taxon>
        <taxon>Saccharomycetes</taxon>
        <taxon>Saccharomycetales</taxon>
        <taxon>Saccharomycetaceae</taxon>
        <taxon>Saccharomyces</taxon>
    </lineage>
</organism>
<keyword evidence="2 4" id="KW-0863">Zinc-finger</keyword>
<dbReference type="PhylomeDB" id="H0H2F9"/>
<dbReference type="Gene3D" id="3.30.40.10">
    <property type="entry name" value="Zinc/RING finger domain, C3HC4 (zinc finger)"/>
    <property type="match status" value="1"/>
</dbReference>
<dbReference type="InterPro" id="IPR001841">
    <property type="entry name" value="Znf_RING"/>
</dbReference>
<dbReference type="GO" id="GO:0008270">
    <property type="term" value="F:zinc ion binding"/>
    <property type="evidence" value="ECO:0007669"/>
    <property type="project" value="UniProtKB-KW"/>
</dbReference>
<proteinExistence type="predicted"/>
<evidence type="ECO:0000256" key="5">
    <source>
        <dbReference type="SAM" id="MobiDB-lite"/>
    </source>
</evidence>
<keyword evidence="8" id="KW-1185">Reference proteome</keyword>
<dbReference type="SUPFAM" id="SSF57850">
    <property type="entry name" value="RING/U-box"/>
    <property type="match status" value="1"/>
</dbReference>
<dbReference type="SMART" id="SM00184">
    <property type="entry name" value="RING"/>
    <property type="match status" value="1"/>
</dbReference>
<evidence type="ECO:0000259" key="6">
    <source>
        <dbReference type="PROSITE" id="PS50089"/>
    </source>
</evidence>
<name>H0H2F9_SACCK</name>
<dbReference type="Pfam" id="PF13639">
    <property type="entry name" value="zf-RING_2"/>
    <property type="match status" value="1"/>
</dbReference>
<dbReference type="InterPro" id="IPR019786">
    <property type="entry name" value="Zinc_finger_PHD-type_CS"/>
</dbReference>
<sequence>MHIKETIRKKRTRKRKKKYELRDRSGHQPNIQALYKSMEECPICLADDQGDERFGCLDICKHKFHLNCIREWHKYSIDLKCPICRIESSHLLVGEGQHAVSINLKMGFMIKNTIDYAGVEAIDTGNEEAEEEEEQEVDVLSERFQDRLAIDTIKVIQCGVCGDTDASRLNLYCQYCELTYHETCLRGLACEVGECTTWHECADCRSRELLELHLGSNEGQIARYDSRSCIILGGKVRSKHSVRTQQMYERIRNAKRSIQAHVRRALDQYPLPLLLFRKTYKHVNKQVSRKLYRLSDNTYMPDQYDYDSLARSGVHTELSLCYHIE</sequence>